<feature type="region of interest" description="Disordered" evidence="1">
    <location>
        <begin position="180"/>
        <end position="270"/>
    </location>
</feature>
<feature type="region of interest" description="Disordered" evidence="1">
    <location>
        <begin position="297"/>
        <end position="331"/>
    </location>
</feature>
<feature type="region of interest" description="Disordered" evidence="1">
    <location>
        <begin position="384"/>
        <end position="414"/>
    </location>
</feature>
<feature type="compositionally biased region" description="Polar residues" evidence="1">
    <location>
        <begin position="146"/>
        <end position="161"/>
    </location>
</feature>
<feature type="region of interest" description="Disordered" evidence="1">
    <location>
        <begin position="47"/>
        <end position="168"/>
    </location>
</feature>
<organism evidence="2">
    <name type="scientific">Pundamilia nyererei</name>
    <dbReference type="NCBI Taxonomy" id="303518"/>
    <lineage>
        <taxon>Eukaryota</taxon>
        <taxon>Metazoa</taxon>
        <taxon>Chordata</taxon>
        <taxon>Craniata</taxon>
        <taxon>Vertebrata</taxon>
        <taxon>Euteleostomi</taxon>
        <taxon>Actinopterygii</taxon>
        <taxon>Neopterygii</taxon>
        <taxon>Teleostei</taxon>
        <taxon>Neoteleostei</taxon>
        <taxon>Acanthomorphata</taxon>
        <taxon>Ovalentaria</taxon>
        <taxon>Cichlomorphae</taxon>
        <taxon>Cichliformes</taxon>
        <taxon>Cichlidae</taxon>
        <taxon>African cichlids</taxon>
        <taxon>Pseudocrenilabrinae</taxon>
        <taxon>Haplochromini</taxon>
        <taxon>Pundamilia</taxon>
    </lineage>
</organism>
<feature type="compositionally biased region" description="Pro residues" evidence="1">
    <location>
        <begin position="18"/>
        <end position="28"/>
    </location>
</feature>
<sequence>MSNISEEAESISKLTPPQSIPPAPPLPTQPESSEQKIELLQEVSFEPEANTVSSNSVLIPPQNIPPPPPTELLPQSQVVAPKTDVLTTKEASPSPPSEVSIPPPSPPETSSPEKTQVFAPSEPVNIPVPPPLPVQGHASIKEQPIPLSTENKTQEQTSTPVVQEEPMPIVTPSLLQMVKLRSVSSSPEPPKAPQKPIRKSLIMTSSTPIPPPETDPSQPTVPKSQADVVPPSSLTAARSQQSPASRLSLQPPTSPLDLHKSPSSTASFIFSKSNRNVVTETKPMLVAKEDVQKVISEAESMNKGAKVPPPVAKKPKTRGSEVETSGDVDQTARQEAQQESIKGNVYHKPTCLTLGSGIQYLHPPGALCLEIVLATAHNGARIYKPDNRGASVRKGQKVSIQDDRCSERGIEHHP</sequence>
<accession>A0A3B4EZ80</accession>
<dbReference type="Ensembl" id="ENSPNYT00000002368.1">
    <property type="protein sequence ID" value="ENSPNYP00000002311.1"/>
    <property type="gene ID" value="ENSPNYG00000001808.1"/>
</dbReference>
<proteinExistence type="predicted"/>
<feature type="compositionally biased region" description="Polar residues" evidence="1">
    <location>
        <begin position="232"/>
        <end position="251"/>
    </location>
</feature>
<reference evidence="2" key="1">
    <citation type="submission" date="2023-09" db="UniProtKB">
        <authorList>
            <consortium name="Ensembl"/>
        </authorList>
    </citation>
    <scope>IDENTIFICATION</scope>
</reference>
<protein>
    <submittedName>
        <fullName evidence="2">KIAA1522 ortholog</fullName>
    </submittedName>
</protein>
<evidence type="ECO:0000256" key="1">
    <source>
        <dbReference type="SAM" id="MobiDB-lite"/>
    </source>
</evidence>
<evidence type="ECO:0000313" key="2">
    <source>
        <dbReference type="Ensembl" id="ENSPNYP00000002311.1"/>
    </source>
</evidence>
<feature type="compositionally biased region" description="Pro residues" evidence="1">
    <location>
        <begin position="62"/>
        <end position="71"/>
    </location>
</feature>
<dbReference type="AlphaFoldDB" id="A0A3B4EZ80"/>
<feature type="compositionally biased region" description="Basic and acidic residues" evidence="1">
    <location>
        <begin position="400"/>
        <end position="414"/>
    </location>
</feature>
<feature type="region of interest" description="Disordered" evidence="1">
    <location>
        <begin position="1"/>
        <end position="35"/>
    </location>
</feature>
<dbReference type="GeneTree" id="ENSGT00940000170349"/>
<feature type="compositionally biased region" description="Pro residues" evidence="1">
    <location>
        <begin position="93"/>
        <end position="109"/>
    </location>
</feature>
<feature type="compositionally biased region" description="Polar residues" evidence="1">
    <location>
        <begin position="261"/>
        <end position="270"/>
    </location>
</feature>
<name>A0A3B4EZ80_9CICH</name>